<protein>
    <submittedName>
        <fullName evidence="3">Uncharacterized protein</fullName>
    </submittedName>
</protein>
<evidence type="ECO:0000313" key="2">
    <source>
        <dbReference type="EMBL" id="CAF0867192.1"/>
    </source>
</evidence>
<accession>A0A8S2HJG6</accession>
<dbReference type="EMBL" id="CAJOBA010002601">
    <property type="protein sequence ID" value="CAF3652013.1"/>
    <property type="molecule type" value="Genomic_DNA"/>
</dbReference>
<dbReference type="Proteomes" id="UP000677228">
    <property type="component" value="Unassembled WGS sequence"/>
</dbReference>
<reference evidence="3" key="1">
    <citation type="submission" date="2021-02" db="EMBL/GenBank/DDBJ databases">
        <authorList>
            <person name="Nowell W R."/>
        </authorList>
    </citation>
    <scope>NUCLEOTIDE SEQUENCE</scope>
</reference>
<dbReference type="AlphaFoldDB" id="A0A8S2HJG6"/>
<evidence type="ECO:0000313" key="3">
    <source>
        <dbReference type="EMBL" id="CAF3652013.1"/>
    </source>
</evidence>
<sequence>MMSTRRLSKAMSSNSPVLGRQTKTTLLESKSFESCNDQKIIPTTSNKNIKILPNNQISSSSSNNITLQRWQRAASRLLRQNTSSSVSEIKMTTPPSTPRLGVTKCESVATDINVDERPETNVNYLRRKCDEWLQSGLPKIPQFQTSIDTDKDLSINKEWQPYLTEQARSISVKIRF</sequence>
<dbReference type="Proteomes" id="UP000682733">
    <property type="component" value="Unassembled WGS sequence"/>
</dbReference>
<evidence type="ECO:0000256" key="1">
    <source>
        <dbReference type="SAM" id="MobiDB-lite"/>
    </source>
</evidence>
<comment type="caution">
    <text evidence="3">The sequence shown here is derived from an EMBL/GenBank/DDBJ whole genome shotgun (WGS) entry which is preliminary data.</text>
</comment>
<gene>
    <name evidence="2" type="ORF">OVA965_LOCUS7940</name>
    <name evidence="3" type="ORF">TMI583_LOCUS7936</name>
</gene>
<organism evidence="3 4">
    <name type="scientific">Didymodactylos carnosus</name>
    <dbReference type="NCBI Taxonomy" id="1234261"/>
    <lineage>
        <taxon>Eukaryota</taxon>
        <taxon>Metazoa</taxon>
        <taxon>Spiralia</taxon>
        <taxon>Gnathifera</taxon>
        <taxon>Rotifera</taxon>
        <taxon>Eurotatoria</taxon>
        <taxon>Bdelloidea</taxon>
        <taxon>Philodinida</taxon>
        <taxon>Philodinidae</taxon>
        <taxon>Didymodactylos</taxon>
    </lineage>
</organism>
<feature type="region of interest" description="Disordered" evidence="1">
    <location>
        <begin position="1"/>
        <end position="22"/>
    </location>
</feature>
<dbReference type="EMBL" id="CAJNOK010002600">
    <property type="protein sequence ID" value="CAF0867192.1"/>
    <property type="molecule type" value="Genomic_DNA"/>
</dbReference>
<evidence type="ECO:0000313" key="4">
    <source>
        <dbReference type="Proteomes" id="UP000682733"/>
    </source>
</evidence>
<name>A0A8S2HJG6_9BILA</name>
<proteinExistence type="predicted"/>